<protein>
    <submittedName>
        <fullName evidence="1">Uncharacterized protein</fullName>
    </submittedName>
</protein>
<dbReference type="EMBL" id="GBXM01005036">
    <property type="protein sequence ID" value="JAI03542.1"/>
    <property type="molecule type" value="Transcribed_RNA"/>
</dbReference>
<name>A0A0E9XM81_ANGAN</name>
<proteinExistence type="predicted"/>
<reference evidence="1" key="2">
    <citation type="journal article" date="2015" name="Fish Shellfish Immunol.">
        <title>Early steps in the European eel (Anguilla anguilla)-Vibrio vulnificus interaction in the gills: Role of the RtxA13 toxin.</title>
        <authorList>
            <person name="Callol A."/>
            <person name="Pajuelo D."/>
            <person name="Ebbesson L."/>
            <person name="Teles M."/>
            <person name="MacKenzie S."/>
            <person name="Amaro C."/>
        </authorList>
    </citation>
    <scope>NUCLEOTIDE SEQUENCE</scope>
</reference>
<accession>A0A0E9XM81</accession>
<sequence length="64" mass="7445">MNCQPLWSITRACNTFIHCTVYRLTFCLIYSYHEVSTAVFVGSVFHSTRDAGLSIFYFICCEYN</sequence>
<reference evidence="1" key="1">
    <citation type="submission" date="2014-11" db="EMBL/GenBank/DDBJ databases">
        <authorList>
            <person name="Amaro Gonzalez C."/>
        </authorList>
    </citation>
    <scope>NUCLEOTIDE SEQUENCE</scope>
</reference>
<dbReference type="AlphaFoldDB" id="A0A0E9XM81"/>
<organism evidence="1">
    <name type="scientific">Anguilla anguilla</name>
    <name type="common">European freshwater eel</name>
    <name type="synonym">Muraena anguilla</name>
    <dbReference type="NCBI Taxonomy" id="7936"/>
    <lineage>
        <taxon>Eukaryota</taxon>
        <taxon>Metazoa</taxon>
        <taxon>Chordata</taxon>
        <taxon>Craniata</taxon>
        <taxon>Vertebrata</taxon>
        <taxon>Euteleostomi</taxon>
        <taxon>Actinopterygii</taxon>
        <taxon>Neopterygii</taxon>
        <taxon>Teleostei</taxon>
        <taxon>Anguilliformes</taxon>
        <taxon>Anguillidae</taxon>
        <taxon>Anguilla</taxon>
    </lineage>
</organism>
<evidence type="ECO:0000313" key="1">
    <source>
        <dbReference type="EMBL" id="JAI03542.1"/>
    </source>
</evidence>